<evidence type="ECO:0000313" key="2">
    <source>
        <dbReference type="Proteomes" id="UP000443423"/>
    </source>
</evidence>
<protein>
    <submittedName>
        <fullName evidence="1">Uncharacterized protein</fullName>
    </submittedName>
</protein>
<reference evidence="1 2" key="1">
    <citation type="submission" date="2019-11" db="EMBL/GenBank/DDBJ databases">
        <title>Whole genome sequence of Haloferax sp. MBLA0078.</title>
        <authorList>
            <person name="Seo M.-J."/>
            <person name="Cho E.-S."/>
        </authorList>
    </citation>
    <scope>NUCLEOTIDE SEQUENCE [LARGE SCALE GENOMIC DNA]</scope>
    <source>
        <strain evidence="1 2">MBLA0078</strain>
    </source>
</reference>
<gene>
    <name evidence="1" type="ORF">GJR99_10045</name>
</gene>
<dbReference type="EMBL" id="WKJQ01000001">
    <property type="protein sequence ID" value="MRW96912.1"/>
    <property type="molecule type" value="Genomic_DNA"/>
</dbReference>
<dbReference type="OrthoDB" id="199238at2157"/>
<sequence>MTRNIDMAAVPNYENLIEMLRDRFGQNLRWVASFDSKTYNYTVEYIRPDLKTELSNHQFDVVVHRSIALFRRPYIEEVYTHLGNVNALVLQHDRATAVHLYLSDTTGVIVKIKAGNSVSIPEFTNDCIAALYPEEQKQ</sequence>
<name>A0A6A8G8L9_9EURY</name>
<proteinExistence type="predicted"/>
<organism evidence="1 2">
    <name type="scientific">Haloferax marinum</name>
    <dbReference type="NCBI Taxonomy" id="2666143"/>
    <lineage>
        <taxon>Archaea</taxon>
        <taxon>Methanobacteriati</taxon>
        <taxon>Methanobacteriota</taxon>
        <taxon>Stenosarchaea group</taxon>
        <taxon>Halobacteria</taxon>
        <taxon>Halobacteriales</taxon>
        <taxon>Haloferacaceae</taxon>
        <taxon>Haloferax</taxon>
    </lineage>
</organism>
<dbReference type="AlphaFoldDB" id="A0A6A8G8L9"/>
<evidence type="ECO:0000313" key="1">
    <source>
        <dbReference type="EMBL" id="MRW96912.1"/>
    </source>
</evidence>
<accession>A0A6A8G8L9</accession>
<comment type="caution">
    <text evidence="1">The sequence shown here is derived from an EMBL/GenBank/DDBJ whole genome shotgun (WGS) entry which is preliminary data.</text>
</comment>
<dbReference type="Proteomes" id="UP000443423">
    <property type="component" value="Unassembled WGS sequence"/>
</dbReference>
<dbReference type="Pfam" id="PF24366">
    <property type="entry name" value="DUF7522"/>
    <property type="match status" value="1"/>
</dbReference>
<dbReference type="InterPro" id="IPR055944">
    <property type="entry name" value="DUF7522"/>
</dbReference>
<dbReference type="RefSeq" id="WP_151111751.1">
    <property type="nucleotide sequence ID" value="NZ_WKJQ01000001.1"/>
</dbReference>
<keyword evidence="2" id="KW-1185">Reference proteome</keyword>